<dbReference type="STRING" id="644548.SCNU_18017"/>
<dbReference type="eggNOG" id="COG2030">
    <property type="taxonomic scope" value="Bacteria"/>
</dbReference>
<gene>
    <name evidence="1" type="ORF">SCNU_18017</name>
</gene>
<name>F1YNV4_9ACTN</name>
<dbReference type="AlphaFoldDB" id="F1YNV4"/>
<protein>
    <recommendedName>
        <fullName evidence="3">Acyl dehydratase</fullName>
    </recommendedName>
</protein>
<accession>F1YNV4</accession>
<evidence type="ECO:0000313" key="1">
    <source>
        <dbReference type="EMBL" id="EGD53573.1"/>
    </source>
</evidence>
<dbReference type="SUPFAM" id="SSF54637">
    <property type="entry name" value="Thioesterase/thiol ester dehydrase-isomerase"/>
    <property type="match status" value="1"/>
</dbReference>
<comment type="caution">
    <text evidence="1">The sequence shown here is derived from an EMBL/GenBank/DDBJ whole genome shotgun (WGS) entry which is preliminary data.</text>
</comment>
<reference evidence="1 2" key="1">
    <citation type="journal article" date="2011" name="J. Bacteriol.">
        <title>Draft Genome Sequence of Gordonia neofelifaecis NRRL B-59395, a Cholesterol-Degrading Actinomycete.</title>
        <authorList>
            <person name="Ge F."/>
            <person name="Li W."/>
            <person name="Chen G."/>
            <person name="Liu Y."/>
            <person name="Zhang G."/>
            <person name="Yong B."/>
            <person name="Wang Q."/>
            <person name="Wang N."/>
            <person name="Huang Z."/>
            <person name="Li W."/>
            <person name="Wang J."/>
            <person name="Wu C."/>
            <person name="Xie Q."/>
            <person name="Liu G."/>
        </authorList>
    </citation>
    <scope>NUCLEOTIDE SEQUENCE [LARGE SCALE GENOMIC DNA]</scope>
    <source>
        <strain evidence="1 2">NRRL B-59395</strain>
    </source>
</reference>
<sequence>MPAVGDVLPALTIDVDHTMIAAGALASQDFEDVHHDPSKARARGSREVFMSINTTNGLIDRFITDWTGPAARIDSVKLRLGVPMYAGDSLALTGEVTHTEPLTVRVVGANGLGVHVRATVVLGEYGRDRA</sequence>
<keyword evidence="2" id="KW-1185">Reference proteome</keyword>
<dbReference type="InterPro" id="IPR029069">
    <property type="entry name" value="HotDog_dom_sf"/>
</dbReference>
<evidence type="ECO:0008006" key="3">
    <source>
        <dbReference type="Google" id="ProtNLM"/>
    </source>
</evidence>
<dbReference type="Proteomes" id="UP000035065">
    <property type="component" value="Unassembled WGS sequence"/>
</dbReference>
<evidence type="ECO:0000313" key="2">
    <source>
        <dbReference type="Proteomes" id="UP000035065"/>
    </source>
</evidence>
<dbReference type="EMBL" id="AEUD01000020">
    <property type="protein sequence ID" value="EGD53573.1"/>
    <property type="molecule type" value="Genomic_DNA"/>
</dbReference>
<dbReference type="OrthoDB" id="4736831at2"/>
<dbReference type="Gene3D" id="3.10.129.10">
    <property type="entry name" value="Hotdog Thioesterase"/>
    <property type="match status" value="1"/>
</dbReference>
<proteinExistence type="predicted"/>
<organism evidence="1 2">
    <name type="scientific">Gordonia neofelifaecis NRRL B-59395</name>
    <dbReference type="NCBI Taxonomy" id="644548"/>
    <lineage>
        <taxon>Bacteria</taxon>
        <taxon>Bacillati</taxon>
        <taxon>Actinomycetota</taxon>
        <taxon>Actinomycetes</taxon>
        <taxon>Mycobacteriales</taxon>
        <taxon>Gordoniaceae</taxon>
        <taxon>Gordonia</taxon>
    </lineage>
</organism>